<dbReference type="GO" id="GO:0008010">
    <property type="term" value="F:structural constituent of chitin-based larval cuticle"/>
    <property type="evidence" value="ECO:0007669"/>
    <property type="project" value="TreeGrafter"/>
</dbReference>
<protein>
    <submittedName>
        <fullName evidence="5">Uncharacterized protein</fullName>
    </submittedName>
</protein>
<dbReference type="InterPro" id="IPR000618">
    <property type="entry name" value="Insect_cuticle"/>
</dbReference>
<evidence type="ECO:0000256" key="2">
    <source>
        <dbReference type="PROSITE-ProRule" id="PRU00497"/>
    </source>
</evidence>
<dbReference type="Pfam" id="PF00379">
    <property type="entry name" value="Chitin_bind_4"/>
    <property type="match status" value="1"/>
</dbReference>
<organism evidence="5 6">
    <name type="scientific">Henosepilachna vigintioctopunctata</name>
    <dbReference type="NCBI Taxonomy" id="420089"/>
    <lineage>
        <taxon>Eukaryota</taxon>
        <taxon>Metazoa</taxon>
        <taxon>Ecdysozoa</taxon>
        <taxon>Arthropoda</taxon>
        <taxon>Hexapoda</taxon>
        <taxon>Insecta</taxon>
        <taxon>Pterygota</taxon>
        <taxon>Neoptera</taxon>
        <taxon>Endopterygota</taxon>
        <taxon>Coleoptera</taxon>
        <taxon>Polyphaga</taxon>
        <taxon>Cucujiformia</taxon>
        <taxon>Coccinelloidea</taxon>
        <taxon>Coccinellidae</taxon>
        <taxon>Epilachninae</taxon>
        <taxon>Epilachnini</taxon>
        <taxon>Henosepilachna</taxon>
    </lineage>
</organism>
<dbReference type="PROSITE" id="PS51155">
    <property type="entry name" value="CHIT_BIND_RR_2"/>
    <property type="match status" value="1"/>
</dbReference>
<keyword evidence="6" id="KW-1185">Reference proteome</keyword>
<feature type="chain" id="PRO_5043329449" evidence="4">
    <location>
        <begin position="17"/>
        <end position="328"/>
    </location>
</feature>
<evidence type="ECO:0000256" key="3">
    <source>
        <dbReference type="SAM" id="MobiDB-lite"/>
    </source>
</evidence>
<evidence type="ECO:0000313" key="6">
    <source>
        <dbReference type="Proteomes" id="UP001431783"/>
    </source>
</evidence>
<dbReference type="AlphaFoldDB" id="A0AAW1TP16"/>
<evidence type="ECO:0000313" key="5">
    <source>
        <dbReference type="EMBL" id="KAK9869777.1"/>
    </source>
</evidence>
<reference evidence="5 6" key="1">
    <citation type="submission" date="2023-03" db="EMBL/GenBank/DDBJ databases">
        <title>Genome insight into feeding habits of ladybird beetles.</title>
        <authorList>
            <person name="Li H.-S."/>
            <person name="Huang Y.-H."/>
            <person name="Pang H."/>
        </authorList>
    </citation>
    <scope>NUCLEOTIDE SEQUENCE [LARGE SCALE GENOMIC DNA]</scope>
    <source>
        <strain evidence="5">SYSU_2023b</strain>
        <tissue evidence="5">Whole body</tissue>
    </source>
</reference>
<feature type="signal peptide" evidence="4">
    <location>
        <begin position="1"/>
        <end position="16"/>
    </location>
</feature>
<feature type="compositionally biased region" description="Polar residues" evidence="3">
    <location>
        <begin position="129"/>
        <end position="141"/>
    </location>
</feature>
<dbReference type="InterPro" id="IPR050468">
    <property type="entry name" value="Cuticle_Struct_Prot"/>
</dbReference>
<dbReference type="PANTHER" id="PTHR10380:SF173">
    <property type="entry name" value="CUTICULAR PROTEIN 47EF, ISOFORM C-RELATED"/>
    <property type="match status" value="1"/>
</dbReference>
<evidence type="ECO:0000256" key="4">
    <source>
        <dbReference type="SAM" id="SignalP"/>
    </source>
</evidence>
<feature type="compositionally biased region" description="Basic and acidic residues" evidence="3">
    <location>
        <begin position="154"/>
        <end position="164"/>
    </location>
</feature>
<accession>A0AAW1TP16</accession>
<keyword evidence="4" id="KW-0732">Signal</keyword>
<gene>
    <name evidence="5" type="ORF">WA026_003509</name>
</gene>
<evidence type="ECO:0000256" key="1">
    <source>
        <dbReference type="ARBA" id="ARBA00022460"/>
    </source>
</evidence>
<proteinExistence type="predicted"/>
<name>A0AAW1TP16_9CUCU</name>
<dbReference type="Proteomes" id="UP001431783">
    <property type="component" value="Unassembled WGS sequence"/>
</dbReference>
<keyword evidence="1 2" id="KW-0193">Cuticle</keyword>
<sequence length="328" mass="37863">MKSSILLSFFCVSVSSLEHSGRDKILEYRFEKHAEGPYSYRFQTAQGVDREETAERLYEGTEFETLFLRGSYQYYGPDQKLYTITYTADDNGFHPEGEHIEVPPYVPWPSKIELISNTDTTTEYLQASRYPQQPNSLNQFRNPKRRKNSPSSELLEKSVDDGRRPSIYLTTPKTIYQESMLEEKSEFGDFKAELPSRKRLNTQPMKKFHIATSTLPPRIEGNFLESQNRVQFFSQRSPGVFTSPKPPNHDSNFIPGVTNRYIPSTSESPKEYQDEAEISKVLANFDSNKNSNVILFGSRIAKRDYRSKIAREAGKIQKEPGLDRFKKT</sequence>
<dbReference type="EMBL" id="JARQZJ010000001">
    <property type="protein sequence ID" value="KAK9869777.1"/>
    <property type="molecule type" value="Genomic_DNA"/>
</dbReference>
<comment type="caution">
    <text evidence="5">The sequence shown here is derived from an EMBL/GenBank/DDBJ whole genome shotgun (WGS) entry which is preliminary data.</text>
</comment>
<dbReference type="GO" id="GO:0062129">
    <property type="term" value="C:chitin-based extracellular matrix"/>
    <property type="evidence" value="ECO:0007669"/>
    <property type="project" value="TreeGrafter"/>
</dbReference>
<dbReference type="PANTHER" id="PTHR10380">
    <property type="entry name" value="CUTICLE PROTEIN"/>
    <property type="match status" value="1"/>
</dbReference>
<feature type="region of interest" description="Disordered" evidence="3">
    <location>
        <begin position="129"/>
        <end position="166"/>
    </location>
</feature>